<evidence type="ECO:0000259" key="1">
    <source>
        <dbReference type="Pfam" id="PF08673"/>
    </source>
</evidence>
<proteinExistence type="predicted"/>
<evidence type="ECO:0000313" key="3">
    <source>
        <dbReference type="Proteomes" id="UP000019102"/>
    </source>
</evidence>
<dbReference type="SUPFAM" id="SSF101215">
    <property type="entry name" value="KaiA/RbsU domain"/>
    <property type="match status" value="1"/>
</dbReference>
<feature type="domain" description="Phosphoserine phosphatase RsbU N-terminal" evidence="1">
    <location>
        <begin position="10"/>
        <end position="83"/>
    </location>
</feature>
<keyword evidence="3" id="KW-1185">Reference proteome</keyword>
<gene>
    <name evidence="2" type="ORF">JCM21714_2649</name>
</gene>
<protein>
    <submittedName>
        <fullName evidence="2">Serine phosphatase RsbU</fullName>
    </submittedName>
</protein>
<dbReference type="InterPro" id="IPR017944">
    <property type="entry name" value="KaiA/RbsU_helical_domain_sf"/>
</dbReference>
<comment type="caution">
    <text evidence="2">The sequence shown here is derived from an EMBL/GenBank/DDBJ whole genome shotgun (WGS) entry which is preliminary data.</text>
</comment>
<dbReference type="Proteomes" id="UP000019102">
    <property type="component" value="Unassembled WGS sequence"/>
</dbReference>
<dbReference type="eggNOG" id="COG2208">
    <property type="taxonomic scope" value="Bacteria"/>
</dbReference>
<dbReference type="InterPro" id="IPR014787">
    <property type="entry name" value="PSer_Pase_RsbU_N"/>
</dbReference>
<evidence type="ECO:0000313" key="2">
    <source>
        <dbReference type="EMBL" id="GAE93562.1"/>
    </source>
</evidence>
<dbReference type="Pfam" id="PF08673">
    <property type="entry name" value="RsbU_N"/>
    <property type="match status" value="1"/>
</dbReference>
<reference evidence="2 3" key="1">
    <citation type="journal article" date="2014" name="Genome Announc.">
        <title>Draft Genome Sequence of the Boron-Tolerant and Moderately Halotolerant Bacterium Gracilibacillus boraciitolerans JCM 21714T.</title>
        <authorList>
            <person name="Ahmed I."/>
            <person name="Oshima K."/>
            <person name="Suda W."/>
            <person name="Kitamura K."/>
            <person name="Iida T."/>
            <person name="Ohmori Y."/>
            <person name="Fujiwara T."/>
            <person name="Hattori M."/>
            <person name="Ohkuma M."/>
        </authorList>
    </citation>
    <scope>NUCLEOTIDE SEQUENCE [LARGE SCALE GENOMIC DNA]</scope>
    <source>
        <strain evidence="2 3">JCM 21714</strain>
    </source>
</reference>
<dbReference type="STRING" id="1298598.JCM21714_2649"/>
<dbReference type="AlphaFoldDB" id="W4VK31"/>
<name>W4VK31_9BACI</name>
<dbReference type="EMBL" id="BAVS01000013">
    <property type="protein sequence ID" value="GAE93562.1"/>
    <property type="molecule type" value="Genomic_DNA"/>
</dbReference>
<accession>W4VK31</accession>
<sequence length="148" mass="17054">MESFKFDVNNYRDLLEKYIVSEDEKSLYQAEQFSKLSMQHNISPEEIINVHIQALQQIFPDLSKEISVSMNFLLETMISYGLAYQEFQTLRAKQGELESEILVAANMQQTLLSTTKPEIKELDIGGNKCTSNQNERGGLLSFCYRSIR</sequence>
<organism evidence="2 3">
    <name type="scientific">Gracilibacillus boraciitolerans JCM 21714</name>
    <dbReference type="NCBI Taxonomy" id="1298598"/>
    <lineage>
        <taxon>Bacteria</taxon>
        <taxon>Bacillati</taxon>
        <taxon>Bacillota</taxon>
        <taxon>Bacilli</taxon>
        <taxon>Bacillales</taxon>
        <taxon>Bacillaceae</taxon>
        <taxon>Gracilibacillus</taxon>
    </lineage>
</organism>
<dbReference type="Gene3D" id="1.10.1240.30">
    <property type="entry name" value="KaiA/RbsU domain"/>
    <property type="match status" value="1"/>
</dbReference>